<evidence type="ECO:0000313" key="4">
    <source>
        <dbReference type="Proteomes" id="UP000681340"/>
    </source>
</evidence>
<evidence type="ECO:0000313" key="3">
    <source>
        <dbReference type="EMBL" id="GIM64414.1"/>
    </source>
</evidence>
<keyword evidence="4" id="KW-1185">Reference proteome</keyword>
<name>A0A919S5Z2_9ACTN</name>
<reference evidence="3" key="1">
    <citation type="submission" date="2021-03" db="EMBL/GenBank/DDBJ databases">
        <title>Whole genome shotgun sequence of Actinoplanes auranticolor NBRC 12245.</title>
        <authorList>
            <person name="Komaki H."/>
            <person name="Tamura T."/>
        </authorList>
    </citation>
    <scope>NUCLEOTIDE SEQUENCE</scope>
    <source>
        <strain evidence="3">NBRC 12245</strain>
    </source>
</reference>
<sequence>MSAYEWTSVTVSIVGLLAVIVSLRFIRYQVRMMAQQTDRLSHALETSAESALDALFVVVTQAYLDHPRLRPIFNERDAIGASPALDEDTTYRANAVAEILLDAMERAMKFTDRGLGGASDSLDAWILDSFRYSAFLRGWLDAHASWYAPELTALLARARQELDSPSAAPVRGGSGSAGALSGAEGGRAVSG</sequence>
<keyword evidence="2" id="KW-0812">Transmembrane</keyword>
<dbReference type="Proteomes" id="UP000681340">
    <property type="component" value="Unassembled WGS sequence"/>
</dbReference>
<dbReference type="EMBL" id="BOQL01000011">
    <property type="protein sequence ID" value="GIM64414.1"/>
    <property type="molecule type" value="Genomic_DNA"/>
</dbReference>
<dbReference type="AlphaFoldDB" id="A0A919S5Z2"/>
<feature type="region of interest" description="Disordered" evidence="1">
    <location>
        <begin position="165"/>
        <end position="191"/>
    </location>
</feature>
<keyword evidence="2" id="KW-0472">Membrane</keyword>
<accession>A0A919S5Z2</accession>
<evidence type="ECO:0000256" key="2">
    <source>
        <dbReference type="SAM" id="Phobius"/>
    </source>
</evidence>
<comment type="caution">
    <text evidence="3">The sequence shown here is derived from an EMBL/GenBank/DDBJ whole genome shotgun (WGS) entry which is preliminary data.</text>
</comment>
<gene>
    <name evidence="3" type="ORF">Aau02nite_10230</name>
</gene>
<protein>
    <submittedName>
        <fullName evidence="3">Uncharacterized protein</fullName>
    </submittedName>
</protein>
<keyword evidence="2" id="KW-1133">Transmembrane helix</keyword>
<proteinExistence type="predicted"/>
<evidence type="ECO:0000256" key="1">
    <source>
        <dbReference type="SAM" id="MobiDB-lite"/>
    </source>
</evidence>
<organism evidence="3 4">
    <name type="scientific">Actinoplanes auranticolor</name>
    <dbReference type="NCBI Taxonomy" id="47988"/>
    <lineage>
        <taxon>Bacteria</taxon>
        <taxon>Bacillati</taxon>
        <taxon>Actinomycetota</taxon>
        <taxon>Actinomycetes</taxon>
        <taxon>Micromonosporales</taxon>
        <taxon>Micromonosporaceae</taxon>
        <taxon>Actinoplanes</taxon>
    </lineage>
</organism>
<feature type="transmembrane region" description="Helical" evidence="2">
    <location>
        <begin position="6"/>
        <end position="26"/>
    </location>
</feature>